<accession>A0A7J4JDU6</accession>
<dbReference type="GO" id="GO:0016791">
    <property type="term" value="F:phosphatase activity"/>
    <property type="evidence" value="ECO:0007669"/>
    <property type="project" value="TreeGrafter"/>
</dbReference>
<dbReference type="InterPro" id="IPR041492">
    <property type="entry name" value="HAD_2"/>
</dbReference>
<evidence type="ECO:0000256" key="1">
    <source>
        <dbReference type="ARBA" id="ARBA00001946"/>
    </source>
</evidence>
<protein>
    <submittedName>
        <fullName evidence="6">HAD-IA family hydrolase</fullName>
    </submittedName>
</protein>
<dbReference type="AlphaFoldDB" id="A0A7J4JDU6"/>
<evidence type="ECO:0000256" key="4">
    <source>
        <dbReference type="ARBA" id="ARBA00022801"/>
    </source>
</evidence>
<dbReference type="InterPro" id="IPR036412">
    <property type="entry name" value="HAD-like_sf"/>
</dbReference>
<dbReference type="Gene3D" id="1.10.150.520">
    <property type="match status" value="1"/>
</dbReference>
<dbReference type="SUPFAM" id="SSF56784">
    <property type="entry name" value="HAD-like"/>
    <property type="match status" value="1"/>
</dbReference>
<dbReference type="NCBIfam" id="TIGR01549">
    <property type="entry name" value="HAD-SF-IA-v1"/>
    <property type="match status" value="1"/>
</dbReference>
<dbReference type="EMBL" id="JAGVWE010000002">
    <property type="protein sequence ID" value="MBS3062699.1"/>
    <property type="molecule type" value="Genomic_DNA"/>
</dbReference>
<dbReference type="GO" id="GO:0046872">
    <property type="term" value="F:metal ion binding"/>
    <property type="evidence" value="ECO:0007669"/>
    <property type="project" value="UniProtKB-KW"/>
</dbReference>
<dbReference type="EMBL" id="DUGH01000013">
    <property type="protein sequence ID" value="HIH15878.1"/>
    <property type="molecule type" value="Genomic_DNA"/>
</dbReference>
<dbReference type="Gene3D" id="3.40.50.1000">
    <property type="entry name" value="HAD superfamily/HAD-like"/>
    <property type="match status" value="1"/>
</dbReference>
<evidence type="ECO:0000313" key="8">
    <source>
        <dbReference type="Proteomes" id="UP000564964"/>
    </source>
</evidence>
<keyword evidence="5" id="KW-0460">Magnesium</keyword>
<evidence type="ECO:0000256" key="5">
    <source>
        <dbReference type="ARBA" id="ARBA00022842"/>
    </source>
</evidence>
<sequence>MLRGILFDLDNTLIDFMKMKKMGCEAAIAAMIDSGLEMDKRKAYRLLFKLYGEHGIEHQHIFQLFLKKTLGTVDYRILANAITAYRKVQVGFQEPYPRVRPTLIGLRARGLQLGVVSDAPKLKAWLRLAEMNLTHFFDAVITLGDAKQLKPSKKPFELALKQLGLQPFEVLYVGDNPARDIKGAKKVGMRTALAEYGRLFPARGVKPDFVLKRVDGVLSIADRLTR</sequence>
<dbReference type="Pfam" id="PF13419">
    <property type="entry name" value="HAD_2"/>
    <property type="match status" value="1"/>
</dbReference>
<dbReference type="PRINTS" id="PR00413">
    <property type="entry name" value="HADHALOGNASE"/>
</dbReference>
<evidence type="ECO:0000313" key="6">
    <source>
        <dbReference type="EMBL" id="HIH15878.1"/>
    </source>
</evidence>
<dbReference type="Proteomes" id="UP000564964">
    <property type="component" value="Unassembled WGS sequence"/>
</dbReference>
<dbReference type="NCBIfam" id="TIGR01509">
    <property type="entry name" value="HAD-SF-IA-v3"/>
    <property type="match status" value="1"/>
</dbReference>
<dbReference type="SFLD" id="SFLDG01129">
    <property type="entry name" value="C1.5:_HAD__Beta-PGM__Phosphata"/>
    <property type="match status" value="1"/>
</dbReference>
<reference evidence="7" key="2">
    <citation type="submission" date="2021-03" db="EMBL/GenBank/DDBJ databases">
        <authorList>
            <person name="Jaffe A."/>
        </authorList>
    </citation>
    <scope>NUCLEOTIDE SEQUENCE</scope>
    <source>
        <strain evidence="7">RIFCSPLOWO2_01_FULL_58_19</strain>
    </source>
</reference>
<evidence type="ECO:0000313" key="7">
    <source>
        <dbReference type="EMBL" id="MBS3062699.1"/>
    </source>
</evidence>
<reference evidence="6" key="1">
    <citation type="journal article" date="2020" name="bioRxiv">
        <title>A rank-normalized archaeal taxonomy based on genome phylogeny resolves widespread incomplete and uneven classifications.</title>
        <authorList>
            <person name="Rinke C."/>
            <person name="Chuvochina M."/>
            <person name="Mussig A.J."/>
            <person name="Chaumeil P.-A."/>
            <person name="Waite D.W."/>
            <person name="Whitman W.B."/>
            <person name="Parks D.H."/>
            <person name="Hugenholtz P."/>
        </authorList>
    </citation>
    <scope>NUCLEOTIDE SEQUENCE</scope>
    <source>
        <strain evidence="6">UBA10219</strain>
    </source>
</reference>
<proteinExistence type="inferred from homology"/>
<comment type="caution">
    <text evidence="6">The sequence shown here is derived from an EMBL/GenBank/DDBJ whole genome shotgun (WGS) entry which is preliminary data.</text>
</comment>
<gene>
    <name evidence="6" type="ORF">HA252_00550</name>
    <name evidence="7" type="ORF">J4203_02415</name>
</gene>
<dbReference type="InterPro" id="IPR006439">
    <property type="entry name" value="HAD-SF_hydro_IA"/>
</dbReference>
<evidence type="ECO:0000256" key="2">
    <source>
        <dbReference type="ARBA" id="ARBA00007958"/>
    </source>
</evidence>
<dbReference type="SFLD" id="SFLDS00003">
    <property type="entry name" value="Haloacid_Dehalogenase"/>
    <property type="match status" value="1"/>
</dbReference>
<name>A0A7J4JDU6_9ARCH</name>
<keyword evidence="3" id="KW-0479">Metal-binding</keyword>
<dbReference type="InterPro" id="IPR023214">
    <property type="entry name" value="HAD_sf"/>
</dbReference>
<comment type="cofactor">
    <cofactor evidence="1">
        <name>Mg(2+)</name>
        <dbReference type="ChEBI" id="CHEBI:18420"/>
    </cofactor>
</comment>
<dbReference type="GO" id="GO:0044281">
    <property type="term" value="P:small molecule metabolic process"/>
    <property type="evidence" value="ECO:0007669"/>
    <property type="project" value="UniProtKB-ARBA"/>
</dbReference>
<dbReference type="Proteomes" id="UP000678237">
    <property type="component" value="Unassembled WGS sequence"/>
</dbReference>
<reference evidence="7" key="3">
    <citation type="submission" date="2021-05" db="EMBL/GenBank/DDBJ databases">
        <title>Protein family content uncovers lineage relationships and bacterial pathway maintenance mechanisms in DPANN archaea.</title>
        <authorList>
            <person name="Castelle C.J."/>
            <person name="Meheust R."/>
            <person name="Jaffe A.L."/>
            <person name="Seitz K."/>
            <person name="Gong X."/>
            <person name="Baker B.J."/>
            <person name="Banfield J.F."/>
        </authorList>
    </citation>
    <scope>NUCLEOTIDE SEQUENCE</scope>
    <source>
        <strain evidence="7">RIFCSPLOWO2_01_FULL_58_19</strain>
    </source>
</reference>
<organism evidence="6 8">
    <name type="scientific">Candidatus Iainarchaeum sp</name>
    <dbReference type="NCBI Taxonomy" id="3101447"/>
    <lineage>
        <taxon>Archaea</taxon>
        <taxon>Candidatus Iainarchaeota</taxon>
        <taxon>Candidatus Iainarchaeia</taxon>
        <taxon>Candidatus Iainarchaeales</taxon>
        <taxon>Candidatus Iainarchaeaceae</taxon>
        <taxon>Candidatus Iainarchaeum</taxon>
    </lineage>
</organism>
<evidence type="ECO:0000256" key="3">
    <source>
        <dbReference type="ARBA" id="ARBA00022723"/>
    </source>
</evidence>
<dbReference type="InterPro" id="IPR051400">
    <property type="entry name" value="HAD-like_hydrolase"/>
</dbReference>
<keyword evidence="4 6" id="KW-0378">Hydrolase</keyword>
<dbReference type="PANTHER" id="PTHR46470">
    <property type="entry name" value="N-ACYLNEURAMINATE-9-PHOSPHATASE"/>
    <property type="match status" value="1"/>
</dbReference>
<comment type="similarity">
    <text evidence="2">Belongs to the HAD-like hydrolase superfamily.</text>
</comment>
<dbReference type="PANTHER" id="PTHR46470:SF2">
    <property type="entry name" value="GLYCERALDEHYDE 3-PHOSPHATE PHOSPHATASE"/>
    <property type="match status" value="1"/>
</dbReference>